<organism evidence="1 2">
    <name type="scientific">Dyella soli</name>
    <dbReference type="NCBI Taxonomy" id="522319"/>
    <lineage>
        <taxon>Bacteria</taxon>
        <taxon>Pseudomonadati</taxon>
        <taxon>Pseudomonadota</taxon>
        <taxon>Gammaproteobacteria</taxon>
        <taxon>Lysobacterales</taxon>
        <taxon>Rhodanobacteraceae</taxon>
        <taxon>Dyella</taxon>
    </lineage>
</organism>
<reference evidence="1 2" key="1">
    <citation type="submission" date="2019-02" db="EMBL/GenBank/DDBJ databases">
        <title>Dyella amyloliquefaciens sp. nov., isolated from forest soil.</title>
        <authorList>
            <person name="Gao Z.-H."/>
            <person name="Qiu L.-H."/>
        </authorList>
    </citation>
    <scope>NUCLEOTIDE SEQUENCE [LARGE SCALE GENOMIC DNA]</scope>
    <source>
        <strain evidence="1 2">KACC 12747</strain>
    </source>
</reference>
<comment type="caution">
    <text evidence="1">The sequence shown here is derived from an EMBL/GenBank/DDBJ whole genome shotgun (WGS) entry which is preliminary data.</text>
</comment>
<dbReference type="RefSeq" id="WP_131150152.1">
    <property type="nucleotide sequence ID" value="NZ_SJTG01000001.1"/>
</dbReference>
<dbReference type="AlphaFoldDB" id="A0A4R0Z0B5"/>
<evidence type="ECO:0000313" key="1">
    <source>
        <dbReference type="EMBL" id="TCI13064.1"/>
    </source>
</evidence>
<proteinExistence type="predicted"/>
<evidence type="ECO:0000313" key="2">
    <source>
        <dbReference type="Proteomes" id="UP000291822"/>
    </source>
</evidence>
<protein>
    <submittedName>
        <fullName evidence="1">Uncharacterized protein</fullName>
    </submittedName>
</protein>
<dbReference type="Proteomes" id="UP000291822">
    <property type="component" value="Unassembled WGS sequence"/>
</dbReference>
<gene>
    <name evidence="1" type="ORF">EZM97_07120</name>
</gene>
<dbReference type="EMBL" id="SJTG01000001">
    <property type="protein sequence ID" value="TCI13064.1"/>
    <property type="molecule type" value="Genomic_DNA"/>
</dbReference>
<accession>A0A4R0Z0B5</accession>
<keyword evidence="2" id="KW-1185">Reference proteome</keyword>
<name>A0A4R0Z0B5_9GAMM</name>
<sequence length="109" mass="11869">MPAYWKSVVATVVVVAVAWTFRMAMVERAQTDMLQAVEAMQQQQVAMAQRQAVEARAQSRRMAAPEEGRVLASNETCVGGSIVRLEQIDGVPTYTQVTDGSKPVMCPAP</sequence>